<dbReference type="SMART" id="SM00320">
    <property type="entry name" value="WD40"/>
    <property type="match status" value="18"/>
</dbReference>
<evidence type="ECO:0000259" key="4">
    <source>
        <dbReference type="Pfam" id="PF23393"/>
    </source>
</evidence>
<dbReference type="InterPro" id="IPR055439">
    <property type="entry name" value="Beta-prop_EML_1st"/>
</dbReference>
<evidence type="ECO:0000256" key="3">
    <source>
        <dbReference type="PROSITE-ProRule" id="PRU00221"/>
    </source>
</evidence>
<gene>
    <name evidence="6" type="ORF">AKO1_013902</name>
</gene>
<dbReference type="InterPro" id="IPR050630">
    <property type="entry name" value="WD_repeat_EMAP"/>
</dbReference>
<evidence type="ECO:0000313" key="7">
    <source>
        <dbReference type="Proteomes" id="UP001431209"/>
    </source>
</evidence>
<feature type="repeat" description="WD" evidence="3">
    <location>
        <begin position="435"/>
        <end position="470"/>
    </location>
</feature>
<reference evidence="6 7" key="1">
    <citation type="submission" date="2024-03" db="EMBL/GenBank/DDBJ databases">
        <title>The Acrasis kona genome and developmental transcriptomes reveal deep origins of eukaryotic multicellular pathways.</title>
        <authorList>
            <person name="Sheikh S."/>
            <person name="Fu C.-J."/>
            <person name="Brown M.W."/>
            <person name="Baldauf S.L."/>
        </authorList>
    </citation>
    <scope>NUCLEOTIDE SEQUENCE [LARGE SCALE GENOMIC DNA]</scope>
    <source>
        <strain evidence="6 7">ATCC MYA-3509</strain>
    </source>
</reference>
<dbReference type="InterPro" id="IPR036322">
    <property type="entry name" value="WD40_repeat_dom_sf"/>
</dbReference>
<dbReference type="PROSITE" id="PS50082">
    <property type="entry name" value="WD_REPEATS_2"/>
    <property type="match status" value="3"/>
</dbReference>
<dbReference type="InterPro" id="IPR015943">
    <property type="entry name" value="WD40/YVTN_repeat-like_dom_sf"/>
</dbReference>
<keyword evidence="7" id="KW-1185">Reference proteome</keyword>
<name>A0AAW2Z6K1_9EUKA</name>
<keyword evidence="2" id="KW-0677">Repeat</keyword>
<organism evidence="6 7">
    <name type="scientific">Acrasis kona</name>
    <dbReference type="NCBI Taxonomy" id="1008807"/>
    <lineage>
        <taxon>Eukaryota</taxon>
        <taxon>Discoba</taxon>
        <taxon>Heterolobosea</taxon>
        <taxon>Tetramitia</taxon>
        <taxon>Eutetramitia</taxon>
        <taxon>Acrasidae</taxon>
        <taxon>Acrasis</taxon>
    </lineage>
</organism>
<comment type="caution">
    <text evidence="6">The sequence shown here is derived from an EMBL/GenBank/DDBJ whole genome shotgun (WGS) entry which is preliminary data.</text>
</comment>
<dbReference type="EMBL" id="JAOPGA020001079">
    <property type="protein sequence ID" value="KAL0484873.1"/>
    <property type="molecule type" value="Genomic_DNA"/>
</dbReference>
<dbReference type="PROSITE" id="PS50294">
    <property type="entry name" value="WD_REPEATS_REGION"/>
    <property type="match status" value="1"/>
</dbReference>
<evidence type="ECO:0000259" key="5">
    <source>
        <dbReference type="Pfam" id="PF23409"/>
    </source>
</evidence>
<dbReference type="Pfam" id="PF23409">
    <property type="entry name" value="Beta-prop_EML"/>
    <property type="match status" value="1"/>
</dbReference>
<feature type="repeat" description="WD" evidence="3">
    <location>
        <begin position="354"/>
        <end position="383"/>
    </location>
</feature>
<dbReference type="Proteomes" id="UP001431209">
    <property type="component" value="Unassembled WGS sequence"/>
</dbReference>
<proteinExistence type="predicted"/>
<evidence type="ECO:0000256" key="2">
    <source>
        <dbReference type="ARBA" id="ARBA00022737"/>
    </source>
</evidence>
<evidence type="ECO:0000313" key="6">
    <source>
        <dbReference type="EMBL" id="KAL0484873.1"/>
    </source>
</evidence>
<dbReference type="PANTHER" id="PTHR13720:SF24">
    <property type="entry name" value="WD REPEAT-CONTAINING PROTEIN 90"/>
    <property type="match status" value="1"/>
</dbReference>
<dbReference type="Pfam" id="PF00400">
    <property type="entry name" value="WD40"/>
    <property type="match status" value="2"/>
</dbReference>
<feature type="repeat" description="WD" evidence="3">
    <location>
        <begin position="652"/>
        <end position="693"/>
    </location>
</feature>
<dbReference type="SUPFAM" id="SSF50978">
    <property type="entry name" value="WD40 repeat-like"/>
    <property type="match status" value="2"/>
</dbReference>
<sequence>MYFKNVFTSDILYTARTLPRDMFYPHSRDLEWETVYDWFWLPREPSDVELAEIIAPEIVKKPYNFKSKISLNILLTVKIAPPSIDRRSKRSDISTTDSTTMAMTLQPNPIMGVKRVIGYSGDVTKNVLWINDSSGVSNSLVYSCHSTIVRLNIKTGEQTLLLGHTNKVSILTADVRTLLLASSQVGKNPIIRIWDLENNKCIAVLQSHQNEIQCLAISDSGNMMAGVGKDNYMKELIMIWDISKTSQTGQAPTVIQHSCDYPITSIKFRPFEDTKLVTCGNENIRFWRLKGGVLRGCGFTSENYTLTKQDFLDCSFEKGFIEPNSNEKNKLYVSTRAGALYQISPDRRIIECIYQLHNGAVHSIFVNEGICVTGSDDGYIRVWPLDFSDFFLEAEHESPVTSVCISSDGLSLAIGTQNGSIGIMDMSTQKYTTHVRSHTSDVWGVAIDPHRGEFSTISKDRTIRVWDMTTFMQQYQFDTIGETPHSITYHPSQYCIAVGFSTGIIRVFDISATAVIEEYKAHSCAVHDLKYTKDSRWLISASATGICISDSHHLYQPVKVMTFMNYITDIRRICVAVSPDGQYFASVGPSGNILHIFNTKNFEEISLFESNSSDLFCAISFDAYSQQLLCTTSDHRVVRVHVEKGIIHYEIPNAHHVNINGIGQSHNGKYFATCGDDHLIKMWSSSTNQSPIYQSFIGHSSNVNKVVFSNHDECVISVGNDGIIVWNFNGDVTKDLSLLVDNYIDKRTIQRKPIKEEEEEEAIPSLRQIMSNNKNTNLLDLLPQQETPTKRPPLKLFTSDSPPLVQYKHNHDRIKQVINNEEQQSLLHLDFIHGYHGTARDNIIWNPKSGLFAYTSGNMLIREHLEDKSQLFMLRHEQDISTCAIHPFENIIATASCSLDGESPIFIWNGNNGGLLKELSHHKGVQSMCFSPDGKYLASVDAVGDENALVVWSIHTGDLITKARTHSTCHQVKWIPGKDNDDLITIGDDFITFWLLQDDELLMQDAQIERLLLRDRCSDDYKLQWTCLAVWRRFLFCAGKDGLVVIFEITDQVNSMIQMWMDVSHNEIGAMEIRDEHVITGSDSVRRWSMRREKVFEFSLQEEIKLDAQVNSMVMNQEGTMGVVGTRACTIFYINFVSQSCVRIVNSHDSVVRSISCRGQFMATCAENVRLWNCKEQILQFESRQHSASCSLLCEYAEYDDILITGYHDAYITVNHLLSLNKGDNKMLKNSISLKHDQPVAFLSFYRSTILAVCSNRIDCVVYSKDHGEQSDIVEHLIQFPSEVSIVSYDSTLDAQSKLMMALTTSAGRINVYSYPNIPVLSDFRPTQLIEEEYVEHDLLVRFGTEDFIVFTGHFKQPRIIFYDYKRRHHVRSFLMNYFARCMDVSPNMSHVAFGTTGRLVVLLDSEQGTNASYPAHRDSVECVKFHQDQSGELLLYSGGDGELCSWTVTHIQDKE</sequence>
<dbReference type="InterPro" id="IPR055441">
    <property type="entry name" value="Beta-prop_WDR90_POC16_2nd"/>
</dbReference>
<dbReference type="InterPro" id="IPR011047">
    <property type="entry name" value="Quinoprotein_ADH-like_sf"/>
</dbReference>
<evidence type="ECO:0000256" key="1">
    <source>
        <dbReference type="ARBA" id="ARBA00022574"/>
    </source>
</evidence>
<dbReference type="PANTHER" id="PTHR13720">
    <property type="entry name" value="WD-40 REPEAT PROTEIN"/>
    <property type="match status" value="1"/>
</dbReference>
<protein>
    <submittedName>
        <fullName evidence="6">Uncharacterized protein</fullName>
    </submittedName>
</protein>
<feature type="domain" description="EML-like first beta-propeller" evidence="5">
    <location>
        <begin position="161"/>
        <end position="421"/>
    </location>
</feature>
<dbReference type="Pfam" id="PF23393">
    <property type="entry name" value="Beta-prop_WDR90_POC16_2nd"/>
    <property type="match status" value="1"/>
</dbReference>
<keyword evidence="1 3" id="KW-0853">WD repeat</keyword>
<feature type="domain" description="WDR90/POC16 second beta-propeller" evidence="4">
    <location>
        <begin position="446"/>
        <end position="727"/>
    </location>
</feature>
<dbReference type="SUPFAM" id="SSF50998">
    <property type="entry name" value="Quinoprotein alcohol dehydrogenase-like"/>
    <property type="match status" value="2"/>
</dbReference>
<dbReference type="Gene3D" id="2.130.10.10">
    <property type="entry name" value="YVTN repeat-like/Quinoprotein amine dehydrogenase"/>
    <property type="match status" value="5"/>
</dbReference>
<accession>A0AAW2Z6K1</accession>
<dbReference type="InterPro" id="IPR001680">
    <property type="entry name" value="WD40_rpt"/>
</dbReference>